<dbReference type="EMBL" id="CP000975">
    <property type="protein sequence ID" value="ACD82107.1"/>
    <property type="molecule type" value="Genomic_DNA"/>
</dbReference>
<dbReference type="CDD" id="cd02440">
    <property type="entry name" value="AdoMet_MTases"/>
    <property type="match status" value="1"/>
</dbReference>
<accession>B3DWW7</accession>
<evidence type="ECO:0000256" key="4">
    <source>
        <dbReference type="ARBA" id="ARBA00025707"/>
    </source>
</evidence>
<sequence>MFIFLAKKMKAVYLDKDTKELAQRYDELSYSQLAHGIKMINLLGIKPADRVLDIGCGTGKLALHVSEIVGPRGRVIGIDPLVCRVEIAKKRAKANLLFEVGSSDDLYRFADNSFDCVYLNSVFHWIEKKEETLKEIKRILKKEGKLGLTTGDKNQNTPIRLIIEKAVIKILGYKPEEGVFSPFSLGIQEIQSLIEKSGFSIDLFQVDEDSFYSDTAEQILEFFESSSFGNFLSQIPQERKPQVVEEIKKELEKLRTPRGIERKHRIVTVICKKL</sequence>
<dbReference type="InterPro" id="IPR029063">
    <property type="entry name" value="SAM-dependent_MTases_sf"/>
</dbReference>
<dbReference type="AlphaFoldDB" id="B3DWW7"/>
<evidence type="ECO:0000259" key="5">
    <source>
        <dbReference type="Pfam" id="PF13847"/>
    </source>
</evidence>
<gene>
    <name evidence="6" type="primary">ubiE</name>
    <name evidence="6" type="ordered locus">Minf_0047</name>
</gene>
<comment type="pathway">
    <text evidence="1">Lipid metabolism.</text>
</comment>
<dbReference type="GO" id="GO:0008168">
    <property type="term" value="F:methyltransferase activity"/>
    <property type="evidence" value="ECO:0007669"/>
    <property type="project" value="UniProtKB-KW"/>
</dbReference>
<dbReference type="Gene3D" id="3.40.50.150">
    <property type="entry name" value="Vaccinia Virus protein VP39"/>
    <property type="match status" value="1"/>
</dbReference>
<feature type="domain" description="Methyltransferase" evidence="5">
    <location>
        <begin position="46"/>
        <end position="156"/>
    </location>
</feature>
<comment type="pathway">
    <text evidence="4">Phospholipid metabolism.</text>
</comment>
<dbReference type="STRING" id="481448.Minf_0047"/>
<keyword evidence="3" id="KW-0808">Transferase</keyword>
<dbReference type="InterPro" id="IPR025714">
    <property type="entry name" value="Methyltranfer_dom"/>
</dbReference>
<evidence type="ECO:0000256" key="2">
    <source>
        <dbReference type="ARBA" id="ARBA00022603"/>
    </source>
</evidence>
<evidence type="ECO:0000313" key="7">
    <source>
        <dbReference type="Proteomes" id="UP000009149"/>
    </source>
</evidence>
<dbReference type="GO" id="GO:0032259">
    <property type="term" value="P:methylation"/>
    <property type="evidence" value="ECO:0007669"/>
    <property type="project" value="UniProtKB-KW"/>
</dbReference>
<dbReference type="PANTHER" id="PTHR44307">
    <property type="entry name" value="PHOSPHOETHANOLAMINE METHYLTRANSFERASE"/>
    <property type="match status" value="1"/>
</dbReference>
<protein>
    <submittedName>
        <fullName evidence="6">Methylase involved in ubiquinone/menaquinone biosynthesis</fullName>
    </submittedName>
</protein>
<evidence type="ECO:0000256" key="1">
    <source>
        <dbReference type="ARBA" id="ARBA00005189"/>
    </source>
</evidence>
<dbReference type="KEGG" id="min:Minf_0047"/>
<evidence type="ECO:0000313" key="6">
    <source>
        <dbReference type="EMBL" id="ACD82107.1"/>
    </source>
</evidence>
<keyword evidence="6" id="KW-0830">Ubiquinone</keyword>
<proteinExistence type="predicted"/>
<dbReference type="Pfam" id="PF13847">
    <property type="entry name" value="Methyltransf_31"/>
    <property type="match status" value="1"/>
</dbReference>
<reference evidence="6 7" key="1">
    <citation type="journal article" date="2008" name="Biol. Direct">
        <title>Complete genome sequence of the extremely acidophilic methanotroph isolate V4, Methylacidiphilum infernorum, a representative of the bacterial phylum Verrucomicrobia.</title>
        <authorList>
            <person name="Hou S."/>
            <person name="Makarova K.S."/>
            <person name="Saw J.H."/>
            <person name="Senin P."/>
            <person name="Ly B.V."/>
            <person name="Zhou Z."/>
            <person name="Ren Y."/>
            <person name="Wang J."/>
            <person name="Galperin M.Y."/>
            <person name="Omelchenko M.V."/>
            <person name="Wolf Y.I."/>
            <person name="Yutin N."/>
            <person name="Koonin E.V."/>
            <person name="Stott M.B."/>
            <person name="Mountain B.W."/>
            <person name="Crowe M.A."/>
            <person name="Smirnova A.V."/>
            <person name="Dunfield P.F."/>
            <person name="Feng L."/>
            <person name="Wang L."/>
            <person name="Alam M."/>
        </authorList>
    </citation>
    <scope>NUCLEOTIDE SEQUENCE [LARGE SCALE GENOMIC DNA]</scope>
    <source>
        <strain evidence="7">Isolate V4</strain>
    </source>
</reference>
<dbReference type="eggNOG" id="COG2226">
    <property type="taxonomic scope" value="Bacteria"/>
</dbReference>
<dbReference type="HOGENOM" id="CLU_037990_2_7_0"/>
<organism evidence="6 7">
    <name type="scientific">Methylacidiphilum infernorum (isolate V4)</name>
    <name type="common">Methylokorus infernorum (strain V4)</name>
    <dbReference type="NCBI Taxonomy" id="481448"/>
    <lineage>
        <taxon>Bacteria</taxon>
        <taxon>Pseudomonadati</taxon>
        <taxon>Verrucomicrobiota</taxon>
        <taxon>Methylacidiphilae</taxon>
        <taxon>Methylacidiphilales</taxon>
        <taxon>Methylacidiphilaceae</taxon>
        <taxon>Methylacidiphilum (ex Ratnadevi et al. 2023)</taxon>
    </lineage>
</organism>
<dbReference type="Proteomes" id="UP000009149">
    <property type="component" value="Chromosome"/>
</dbReference>
<dbReference type="SUPFAM" id="SSF53335">
    <property type="entry name" value="S-adenosyl-L-methionine-dependent methyltransferases"/>
    <property type="match status" value="1"/>
</dbReference>
<name>B3DWW7_METI4</name>
<dbReference type="PANTHER" id="PTHR44307:SF2">
    <property type="entry name" value="PHOSPHOETHANOLAMINE METHYLTRANSFERASE ISOFORM X1"/>
    <property type="match status" value="1"/>
</dbReference>
<evidence type="ECO:0000256" key="3">
    <source>
        <dbReference type="ARBA" id="ARBA00022679"/>
    </source>
</evidence>
<keyword evidence="2 6" id="KW-0489">Methyltransferase</keyword>